<accession>A0A5B8S904</accession>
<dbReference type="GO" id="GO:0003841">
    <property type="term" value="F:1-acylglycerol-3-phosphate O-acyltransferase activity"/>
    <property type="evidence" value="ECO:0007669"/>
    <property type="project" value="TreeGrafter"/>
</dbReference>
<name>A0A5B8S904_9SPHN</name>
<sequence length="495" mass="53809">MAGTARSGSRHGPVSVADLVKRIEAGPQGPKNIVIFDFDGTLIAGYSASAFFQAHLRKGDYNAFDLAEAGVAIWQSVAKAIEMQDLLNKAIAKWKGKKEAELVALGEKIFDKTLSDKVYPEMVTLLLAHRRAGHTIAIASSATRFQVEPTARFLGIEHVMTSTVEVKRGVLTGKMLEPQMWGKGKADAVKAFVKAHKAKLADTWFYADGDEEIGLMKAVGHPVPTNPGKELQATARAEGWDILRHSSRGSTTPELLTRTATGLMSLFPLLYTGIGVGLLTRNKRNAANLTLPLWADSVMLASGVKLRVTGREHLTSHRPAVFLFNHRNNFDAFFVGALVRTDLAWVGKAELKKNPISAMLSRLVPVAFVERSGGSPEEAAKALEPVAKMVREGCSIMIAPEGTRVRDMTVDIGSFKKGAFHMARTLGIPVIPIVIRNALDVAGRDAVMLRSGTVDIAVLPPVETKGWTEKNTGQKAEEVRQMFIDTLENWPDADD</sequence>
<gene>
    <name evidence="5" type="ORF">FRF71_12580</name>
</gene>
<dbReference type="InterPro" id="IPR002123">
    <property type="entry name" value="Plipid/glycerol_acylTrfase"/>
</dbReference>
<dbReference type="OrthoDB" id="9808424at2"/>
<dbReference type="Pfam" id="PF01553">
    <property type="entry name" value="Acyltransferase"/>
    <property type="match status" value="1"/>
</dbReference>
<evidence type="ECO:0000313" key="6">
    <source>
        <dbReference type="Proteomes" id="UP000321172"/>
    </source>
</evidence>
<evidence type="ECO:0000313" key="5">
    <source>
        <dbReference type="EMBL" id="QEA16895.1"/>
    </source>
</evidence>
<feature type="domain" description="Phospholipid/glycerol acyltransferase" evidence="4">
    <location>
        <begin position="320"/>
        <end position="438"/>
    </location>
</feature>
<dbReference type="GO" id="GO:0016787">
    <property type="term" value="F:hydrolase activity"/>
    <property type="evidence" value="ECO:0007669"/>
    <property type="project" value="UniProtKB-KW"/>
</dbReference>
<keyword evidence="2" id="KW-0808">Transferase</keyword>
<dbReference type="GO" id="GO:0006654">
    <property type="term" value="P:phosphatidic acid biosynthetic process"/>
    <property type="evidence" value="ECO:0007669"/>
    <property type="project" value="TreeGrafter"/>
</dbReference>
<dbReference type="Gene3D" id="3.40.50.1000">
    <property type="entry name" value="HAD superfamily/HAD-like"/>
    <property type="match status" value="1"/>
</dbReference>
<protein>
    <submittedName>
        <fullName evidence="5">HAD-IB family hydrolase</fullName>
    </submittedName>
</protein>
<dbReference type="SUPFAM" id="SSF69593">
    <property type="entry name" value="Glycerol-3-phosphate (1)-acyltransferase"/>
    <property type="match status" value="1"/>
</dbReference>
<dbReference type="Pfam" id="PF12710">
    <property type="entry name" value="HAD"/>
    <property type="match status" value="1"/>
</dbReference>
<dbReference type="SUPFAM" id="SSF56784">
    <property type="entry name" value="HAD-like"/>
    <property type="match status" value="1"/>
</dbReference>
<keyword evidence="5" id="KW-0378">Hydrolase</keyword>
<dbReference type="EMBL" id="CP042345">
    <property type="protein sequence ID" value="QEA16895.1"/>
    <property type="molecule type" value="Genomic_DNA"/>
</dbReference>
<evidence type="ECO:0000256" key="1">
    <source>
        <dbReference type="ARBA" id="ARBA00005189"/>
    </source>
</evidence>
<dbReference type="Gene3D" id="1.20.1440.100">
    <property type="entry name" value="SG protein - dephosphorylation function"/>
    <property type="match status" value="1"/>
</dbReference>
<evidence type="ECO:0000256" key="3">
    <source>
        <dbReference type="ARBA" id="ARBA00023315"/>
    </source>
</evidence>
<dbReference type="NCBIfam" id="TIGR01490">
    <property type="entry name" value="HAD-SF-IB-hyp1"/>
    <property type="match status" value="1"/>
</dbReference>
<organism evidence="5 6">
    <name type="scientific">Novosphingobium ginsenosidimutans</name>
    <dbReference type="NCBI Taxonomy" id="1176536"/>
    <lineage>
        <taxon>Bacteria</taxon>
        <taxon>Pseudomonadati</taxon>
        <taxon>Pseudomonadota</taxon>
        <taxon>Alphaproteobacteria</taxon>
        <taxon>Sphingomonadales</taxon>
        <taxon>Sphingomonadaceae</taxon>
        <taxon>Novosphingobium</taxon>
    </lineage>
</organism>
<dbReference type="SMART" id="SM00563">
    <property type="entry name" value="PlsC"/>
    <property type="match status" value="1"/>
</dbReference>
<keyword evidence="6" id="KW-1185">Reference proteome</keyword>
<dbReference type="InterPro" id="IPR023214">
    <property type="entry name" value="HAD_sf"/>
</dbReference>
<dbReference type="KEGG" id="ngf:FRF71_12580"/>
<dbReference type="Proteomes" id="UP000321172">
    <property type="component" value="Chromosome"/>
</dbReference>
<dbReference type="InterPro" id="IPR036412">
    <property type="entry name" value="HAD-like_sf"/>
</dbReference>
<dbReference type="PANTHER" id="PTHR10434:SF66">
    <property type="entry name" value="PHOSPHOLIPID_GLYCEROL ACYLTRANSFERASE DOMAIN-CONTAINING PROTEIN"/>
    <property type="match status" value="1"/>
</dbReference>
<dbReference type="AlphaFoldDB" id="A0A5B8S904"/>
<dbReference type="InterPro" id="IPR006385">
    <property type="entry name" value="HAD_hydro_SerB1"/>
</dbReference>
<evidence type="ECO:0000256" key="2">
    <source>
        <dbReference type="ARBA" id="ARBA00022679"/>
    </source>
</evidence>
<dbReference type="NCBIfam" id="TIGR01488">
    <property type="entry name" value="HAD-SF-IB"/>
    <property type="match status" value="1"/>
</dbReference>
<reference evidence="5 6" key="1">
    <citation type="journal article" date="2013" name="J. Microbiol. Biotechnol.">
        <title>Novosphingobium ginsenosidimutans sp. nov., with the ability to convert ginsenoside.</title>
        <authorList>
            <person name="Kim J.K."/>
            <person name="He D."/>
            <person name="Liu Q.M."/>
            <person name="Park H.Y."/>
            <person name="Jung M.S."/>
            <person name="Yoon M.H."/>
            <person name="Kim S.C."/>
            <person name="Im W.T."/>
        </authorList>
    </citation>
    <scope>NUCLEOTIDE SEQUENCE [LARGE SCALE GENOMIC DNA]</scope>
    <source>
        <strain evidence="5 6">FW-6</strain>
    </source>
</reference>
<keyword evidence="3" id="KW-0012">Acyltransferase</keyword>
<proteinExistence type="predicted"/>
<dbReference type="PANTHER" id="PTHR10434">
    <property type="entry name" value="1-ACYL-SN-GLYCEROL-3-PHOSPHATE ACYLTRANSFERASE"/>
    <property type="match status" value="1"/>
</dbReference>
<comment type="pathway">
    <text evidence="1">Lipid metabolism.</text>
</comment>
<evidence type="ECO:0000259" key="4">
    <source>
        <dbReference type="SMART" id="SM00563"/>
    </source>
</evidence>
<dbReference type="CDD" id="cd07989">
    <property type="entry name" value="LPLAT_AGPAT-like"/>
    <property type="match status" value="1"/>
</dbReference>